<evidence type="ECO:0000256" key="5">
    <source>
        <dbReference type="ARBA" id="ARBA00022490"/>
    </source>
</evidence>
<proteinExistence type="inferred from homology"/>
<evidence type="ECO:0000256" key="7">
    <source>
        <dbReference type="ARBA" id="ARBA00022679"/>
    </source>
</evidence>
<dbReference type="GO" id="GO:0032259">
    <property type="term" value="P:methylation"/>
    <property type="evidence" value="ECO:0007669"/>
    <property type="project" value="UniProtKB-KW"/>
</dbReference>
<dbReference type="RefSeq" id="WP_091801656.1">
    <property type="nucleotide sequence ID" value="NZ_CP016353.1"/>
</dbReference>
<accession>A0A222VJ72</accession>
<keyword evidence="13" id="KW-1185">Reference proteome</keyword>
<dbReference type="Proteomes" id="UP000199494">
    <property type="component" value="Unassembled WGS sequence"/>
</dbReference>
<dbReference type="Pfam" id="PF01135">
    <property type="entry name" value="PCMT"/>
    <property type="match status" value="1"/>
</dbReference>
<evidence type="ECO:0000256" key="9">
    <source>
        <dbReference type="ARBA" id="ARBA00030757"/>
    </source>
</evidence>
<name>A0A222VJ72_9PSEU</name>
<dbReference type="STRING" id="530584.SAMN05421630_103301"/>
<evidence type="ECO:0000256" key="2">
    <source>
        <dbReference type="ARBA" id="ARBA00005369"/>
    </source>
</evidence>
<evidence type="ECO:0000256" key="8">
    <source>
        <dbReference type="ARBA" id="ARBA00022691"/>
    </source>
</evidence>
<dbReference type="SUPFAM" id="SSF53335">
    <property type="entry name" value="S-adenosyl-L-methionine-dependent methyltransferases"/>
    <property type="match status" value="1"/>
</dbReference>
<evidence type="ECO:0000313" key="13">
    <source>
        <dbReference type="Proteomes" id="UP000199494"/>
    </source>
</evidence>
<evidence type="ECO:0000256" key="4">
    <source>
        <dbReference type="ARBA" id="ARBA00013346"/>
    </source>
</evidence>
<dbReference type="InterPro" id="IPR000682">
    <property type="entry name" value="PCMT"/>
</dbReference>
<keyword evidence="8" id="KW-0949">S-adenosyl-L-methionine</keyword>
<evidence type="ECO:0000256" key="10">
    <source>
        <dbReference type="ARBA" id="ARBA00031323"/>
    </source>
</evidence>
<keyword evidence="6 12" id="KW-0489">Methyltransferase</keyword>
<dbReference type="NCBIfam" id="TIGR04188">
    <property type="entry name" value="methyltr_grsp"/>
    <property type="match status" value="1"/>
</dbReference>
<organism evidence="12 13">
    <name type="scientific">Prauserella marina</name>
    <dbReference type="NCBI Taxonomy" id="530584"/>
    <lineage>
        <taxon>Bacteria</taxon>
        <taxon>Bacillati</taxon>
        <taxon>Actinomycetota</taxon>
        <taxon>Actinomycetes</taxon>
        <taxon>Pseudonocardiales</taxon>
        <taxon>Pseudonocardiaceae</taxon>
        <taxon>Prauserella</taxon>
    </lineage>
</organism>
<keyword evidence="5" id="KW-0963">Cytoplasm</keyword>
<dbReference type="Gene3D" id="3.40.50.150">
    <property type="entry name" value="Vaccinia Virus protein VP39"/>
    <property type="match status" value="1"/>
</dbReference>
<comment type="subcellular location">
    <subcellularLocation>
        <location evidence="1">Cytoplasm</location>
    </subcellularLocation>
</comment>
<dbReference type="KEGG" id="pmad:BAY61_01735"/>
<dbReference type="EMBL" id="FMZE01000003">
    <property type="protein sequence ID" value="SDC71161.1"/>
    <property type="molecule type" value="Genomic_DNA"/>
</dbReference>
<dbReference type="InterPro" id="IPR029063">
    <property type="entry name" value="SAM-dependent_MTases_sf"/>
</dbReference>
<dbReference type="PANTHER" id="PTHR11579">
    <property type="entry name" value="PROTEIN-L-ISOASPARTATE O-METHYLTRANSFERASE"/>
    <property type="match status" value="1"/>
</dbReference>
<dbReference type="PANTHER" id="PTHR11579:SF0">
    <property type="entry name" value="PROTEIN-L-ISOASPARTATE(D-ASPARTATE) O-METHYLTRANSFERASE"/>
    <property type="match status" value="1"/>
</dbReference>
<dbReference type="InterPro" id="IPR026448">
    <property type="entry name" value="Methyltr_grasp"/>
</dbReference>
<dbReference type="EC" id="2.1.1.77" evidence="3"/>
<sequence length="378" mass="41698">MGFAARERKRLIARLRRDGVLTDPLWAEAFRRVPRHAFLPRFFLPDGQRWVAVEEGDEGWLDACYSDIVLVTQLDDDPHRWLTAREEGPVTGIPTCSSSMPGIMAVMLEELRVREGDRVLEIGTGTGYNAALLCDRLGDANVSTVDIDPVLLPSARAALNALDYRPRCELADGANGFPDDAPYDRVLCTCAVSGIPKSWLAQTREGGLVLTTLNRPIGSGLVRIVAGSGDDGEGRVLARNGRFMPMRAHRRPDVSAVIADREVASTTVTELSLADTLDPAHPFEFFLSLELPGTVPFPDPSGGDTCYLAHPDGSWASHRTVAGEYLVEQGGPRRLWDTVEATHRRWYALGKPARDRFTVSIRGDRQEFRLGTLRWPLA</sequence>
<protein>
    <recommendedName>
        <fullName evidence="4">Protein-L-isoaspartate O-methyltransferase</fullName>
        <ecNumber evidence="3">2.1.1.77</ecNumber>
    </recommendedName>
    <alternativeName>
        <fullName evidence="11">L-isoaspartyl protein carboxyl methyltransferase</fullName>
    </alternativeName>
    <alternativeName>
        <fullName evidence="9">Protein L-isoaspartyl methyltransferase</fullName>
    </alternativeName>
    <alternativeName>
        <fullName evidence="10">Protein-beta-aspartate methyltransferase</fullName>
    </alternativeName>
</protein>
<evidence type="ECO:0000256" key="11">
    <source>
        <dbReference type="ARBA" id="ARBA00031350"/>
    </source>
</evidence>
<dbReference type="OrthoDB" id="5143400at2"/>
<comment type="similarity">
    <text evidence="2">Belongs to the methyltransferase superfamily. L-isoaspartyl/D-aspartyl protein methyltransferase family.</text>
</comment>
<evidence type="ECO:0000256" key="6">
    <source>
        <dbReference type="ARBA" id="ARBA00022603"/>
    </source>
</evidence>
<gene>
    <name evidence="12" type="ORF">SAMN05421630_103301</name>
</gene>
<evidence type="ECO:0000256" key="3">
    <source>
        <dbReference type="ARBA" id="ARBA00011890"/>
    </source>
</evidence>
<evidence type="ECO:0000256" key="1">
    <source>
        <dbReference type="ARBA" id="ARBA00004496"/>
    </source>
</evidence>
<dbReference type="GO" id="GO:0004719">
    <property type="term" value="F:protein-L-isoaspartate (D-aspartate) O-methyltransferase activity"/>
    <property type="evidence" value="ECO:0007669"/>
    <property type="project" value="UniProtKB-EC"/>
</dbReference>
<keyword evidence="7 12" id="KW-0808">Transferase</keyword>
<dbReference type="GO" id="GO:0005737">
    <property type="term" value="C:cytoplasm"/>
    <property type="evidence" value="ECO:0007669"/>
    <property type="project" value="UniProtKB-SubCell"/>
</dbReference>
<dbReference type="AlphaFoldDB" id="A0A222VJ72"/>
<evidence type="ECO:0000313" key="12">
    <source>
        <dbReference type="EMBL" id="SDC71161.1"/>
    </source>
</evidence>
<dbReference type="CDD" id="cd02440">
    <property type="entry name" value="AdoMet_MTases"/>
    <property type="match status" value="1"/>
</dbReference>
<reference evidence="12 13" key="1">
    <citation type="submission" date="2016-10" db="EMBL/GenBank/DDBJ databases">
        <authorList>
            <person name="de Groot N.N."/>
        </authorList>
    </citation>
    <scope>NUCLEOTIDE SEQUENCE [LARGE SCALE GENOMIC DNA]</scope>
    <source>
        <strain evidence="12 13">CGMCC 4.5506</strain>
    </source>
</reference>